<comment type="caution">
    <text evidence="2">The sequence shown here is derived from an EMBL/GenBank/DDBJ whole genome shotgun (WGS) entry which is preliminary data.</text>
</comment>
<evidence type="ECO:0000313" key="2">
    <source>
        <dbReference type="EMBL" id="KDB50582.1"/>
    </source>
</evidence>
<feature type="region of interest" description="Disordered" evidence="1">
    <location>
        <begin position="488"/>
        <end position="523"/>
    </location>
</feature>
<dbReference type="Proteomes" id="UP000026714">
    <property type="component" value="Unassembled WGS sequence"/>
</dbReference>
<dbReference type="Gene3D" id="1.10.530.10">
    <property type="match status" value="1"/>
</dbReference>
<keyword evidence="3" id="KW-1185">Reference proteome</keyword>
<evidence type="ECO:0000313" key="3">
    <source>
        <dbReference type="Proteomes" id="UP000026714"/>
    </source>
</evidence>
<sequence>MSALGDALGAPASDKKSLLQRLSTKSVRQSAGDVAGMRKEGRQANRQIIEVLKDILKKPTIAGAAAGGSGAGAGGLSKLIPGGIPAGVGGGIKALAKRIPGLAALLGVAGIADALTDEVAPGETVGGKVGKASGGLAGGLAGASAGAALGSIAGPPGALVGGLAGGAIGALGGEKIGEKVGEAIEKAGIPERVADVAGRARDTVARGAAAVADGAGRLPSPIRDAASGAADVARQAARMAPQPVQDVIRSGLDSVKDLTVRGRWLAVKDSLVQAAGAAGVDPGTLAQIARFESGFDTNAAPIAGAKRASLNTVRQHDGRMAMSSAHGLGQFTKATWTDSINKHGAKYGIANAGKLTDEQAAKYRSDPKIQAAMLAEFTAKNVALGRSIGGDDDAANVYALHNLGEGDGRRLLQAVKSNPNVSVRDALIGGRSITPKEQARIESVIAGNSQLYGNGSGPAMAAYRKMGSVMRDGDVYADDARKAAKFAAPASPSIAKSPQAGSVHQTPSTSSAPGMAGAPAVGVPGATGAPGASGATGAPGTAVASGAATLPQLPGVAVARPPVIAPPSRSVASFGAASAPPRIGEAPKVEVPEVKLIDSRQTAPSARPIITQDIPDRNLAHIASGGLGMATR</sequence>
<feature type="compositionally biased region" description="Low complexity" evidence="1">
    <location>
        <begin position="488"/>
        <end position="500"/>
    </location>
</feature>
<gene>
    <name evidence="2" type="ORF">X805_37900</name>
</gene>
<dbReference type="InterPro" id="IPR023346">
    <property type="entry name" value="Lysozyme-like_dom_sf"/>
</dbReference>
<dbReference type="AlphaFoldDB" id="A0A059KGJ2"/>
<protein>
    <recommendedName>
        <fullName evidence="4">Phage tail lysozyme domain-containing protein</fullName>
    </recommendedName>
</protein>
<dbReference type="SUPFAM" id="SSF53955">
    <property type="entry name" value="Lysozyme-like"/>
    <property type="match status" value="1"/>
</dbReference>
<reference evidence="2 3" key="1">
    <citation type="journal article" date="2014" name="FEMS Microbiol. Ecol.">
        <title>Sphaerotilus natans encrusted with nanoball-shaped Fe(III) oxide minerals formed by nitrate-reducing mixotrophic Fe(II) oxidation.</title>
        <authorList>
            <person name="Park S."/>
            <person name="Kim D.H."/>
            <person name="Lee J.H."/>
            <person name="Hur H.G."/>
        </authorList>
    </citation>
    <scope>NUCLEOTIDE SEQUENCE [LARGE SCALE GENOMIC DNA]</scope>
    <source>
        <strain evidence="2 3">DSM 6575</strain>
    </source>
</reference>
<proteinExistence type="predicted"/>
<feature type="compositionally biased region" description="Polar residues" evidence="1">
    <location>
        <begin position="20"/>
        <end position="29"/>
    </location>
</feature>
<organism evidence="2 3">
    <name type="scientific">Sphaerotilus natans subsp. natans DSM 6575</name>
    <dbReference type="NCBI Taxonomy" id="1286631"/>
    <lineage>
        <taxon>Bacteria</taxon>
        <taxon>Pseudomonadati</taxon>
        <taxon>Pseudomonadota</taxon>
        <taxon>Betaproteobacteria</taxon>
        <taxon>Burkholderiales</taxon>
        <taxon>Sphaerotilaceae</taxon>
        <taxon>Sphaerotilus</taxon>
    </lineage>
</organism>
<evidence type="ECO:0000256" key="1">
    <source>
        <dbReference type="SAM" id="MobiDB-lite"/>
    </source>
</evidence>
<feature type="region of interest" description="Disordered" evidence="1">
    <location>
        <begin position="1"/>
        <end position="40"/>
    </location>
</feature>
<feature type="compositionally biased region" description="Low complexity" evidence="1">
    <location>
        <begin position="508"/>
        <end position="523"/>
    </location>
</feature>
<dbReference type="eggNOG" id="COG0741">
    <property type="taxonomic scope" value="Bacteria"/>
</dbReference>
<dbReference type="EMBL" id="AZRA01000125">
    <property type="protein sequence ID" value="KDB50582.1"/>
    <property type="molecule type" value="Genomic_DNA"/>
</dbReference>
<dbReference type="STRING" id="34103.SAMN05421778_111142"/>
<accession>A0A059KGJ2</accession>
<evidence type="ECO:0008006" key="4">
    <source>
        <dbReference type="Google" id="ProtNLM"/>
    </source>
</evidence>
<name>A0A059KGJ2_9BURK</name>